<comment type="caution">
    <text evidence="5">The sequence shown here is derived from an EMBL/GenBank/DDBJ whole genome shotgun (WGS) entry which is preliminary data.</text>
</comment>
<protein>
    <recommendedName>
        <fullName evidence="4">O-methyltransferase dimerisation domain-containing protein</fullName>
    </recommendedName>
</protein>
<evidence type="ECO:0000256" key="1">
    <source>
        <dbReference type="ARBA" id="ARBA00022603"/>
    </source>
</evidence>
<dbReference type="GO" id="GO:0032259">
    <property type="term" value="P:methylation"/>
    <property type="evidence" value="ECO:0007669"/>
    <property type="project" value="UniProtKB-KW"/>
</dbReference>
<dbReference type="PANTHER" id="PTHR11746">
    <property type="entry name" value="O-METHYLTRANSFERASE"/>
    <property type="match status" value="1"/>
</dbReference>
<keyword evidence="3" id="KW-0949">S-adenosyl-L-methionine</keyword>
<dbReference type="InterPro" id="IPR016461">
    <property type="entry name" value="COMT-like"/>
</dbReference>
<reference evidence="5" key="1">
    <citation type="submission" date="2023-10" db="EMBL/GenBank/DDBJ databases">
        <title>Chromosome-level genome of the transformable northern wattle, Acacia crassicarpa.</title>
        <authorList>
            <person name="Massaro I."/>
            <person name="Sinha N.R."/>
            <person name="Poethig S."/>
            <person name="Leichty A.R."/>
        </authorList>
    </citation>
    <scope>NUCLEOTIDE SEQUENCE</scope>
    <source>
        <strain evidence="5">Acra3RX</strain>
        <tissue evidence="5">Leaf</tissue>
    </source>
</reference>
<keyword evidence="2" id="KW-0808">Transferase</keyword>
<dbReference type="Proteomes" id="UP001293593">
    <property type="component" value="Unassembled WGS sequence"/>
</dbReference>
<proteinExistence type="predicted"/>
<evidence type="ECO:0000256" key="2">
    <source>
        <dbReference type="ARBA" id="ARBA00022679"/>
    </source>
</evidence>
<dbReference type="GO" id="GO:0008168">
    <property type="term" value="F:methyltransferase activity"/>
    <property type="evidence" value="ECO:0007669"/>
    <property type="project" value="UniProtKB-KW"/>
</dbReference>
<evidence type="ECO:0000313" key="6">
    <source>
        <dbReference type="Proteomes" id="UP001293593"/>
    </source>
</evidence>
<dbReference type="InterPro" id="IPR036388">
    <property type="entry name" value="WH-like_DNA-bd_sf"/>
</dbReference>
<dbReference type="Gene3D" id="3.40.50.150">
    <property type="entry name" value="Vaccinia Virus protein VP39"/>
    <property type="match status" value="1"/>
</dbReference>
<dbReference type="SUPFAM" id="SSF46785">
    <property type="entry name" value="Winged helix' DNA-binding domain"/>
    <property type="match status" value="1"/>
</dbReference>
<sequence>MQKNHEYDVSLHALLLAAAQPYPAILNAAIELNLFKIIGEGSPKGMSPSEIASKLPNPHDSTARRLDRLLFLLASHSVLTCSSSNKVDGDGRTERLYALSPAGKYMFPNEVGASYASISTLYNHPAYMKALGNIKQVILDEEEDLFKKVHGMSIFEYMKRDPTL</sequence>
<dbReference type="Gene3D" id="1.10.10.10">
    <property type="entry name" value="Winged helix-like DNA-binding domain superfamily/Winged helix DNA-binding domain"/>
    <property type="match status" value="1"/>
</dbReference>
<evidence type="ECO:0000259" key="4">
    <source>
        <dbReference type="Pfam" id="PF08100"/>
    </source>
</evidence>
<dbReference type="InterPro" id="IPR012967">
    <property type="entry name" value="COMT_dimerisation"/>
</dbReference>
<dbReference type="EMBL" id="JAWXYG010000013">
    <property type="protein sequence ID" value="KAK4255960.1"/>
    <property type="molecule type" value="Genomic_DNA"/>
</dbReference>
<dbReference type="InterPro" id="IPR029063">
    <property type="entry name" value="SAM-dependent_MTases_sf"/>
</dbReference>
<dbReference type="FunFam" id="1.10.10.10:FF:000357">
    <property type="entry name" value="Caffeic acid 3-O-methyltransferase"/>
    <property type="match status" value="1"/>
</dbReference>
<dbReference type="GO" id="GO:0046983">
    <property type="term" value="F:protein dimerization activity"/>
    <property type="evidence" value="ECO:0007669"/>
    <property type="project" value="InterPro"/>
</dbReference>
<dbReference type="Pfam" id="PF08100">
    <property type="entry name" value="Dimerisation"/>
    <property type="match status" value="1"/>
</dbReference>
<feature type="domain" description="O-methyltransferase dimerisation" evidence="4">
    <location>
        <begin position="23"/>
        <end position="106"/>
    </location>
</feature>
<organism evidence="5 6">
    <name type="scientific">Acacia crassicarpa</name>
    <name type="common">northern wattle</name>
    <dbReference type="NCBI Taxonomy" id="499986"/>
    <lineage>
        <taxon>Eukaryota</taxon>
        <taxon>Viridiplantae</taxon>
        <taxon>Streptophyta</taxon>
        <taxon>Embryophyta</taxon>
        <taxon>Tracheophyta</taxon>
        <taxon>Spermatophyta</taxon>
        <taxon>Magnoliopsida</taxon>
        <taxon>eudicotyledons</taxon>
        <taxon>Gunneridae</taxon>
        <taxon>Pentapetalae</taxon>
        <taxon>rosids</taxon>
        <taxon>fabids</taxon>
        <taxon>Fabales</taxon>
        <taxon>Fabaceae</taxon>
        <taxon>Caesalpinioideae</taxon>
        <taxon>mimosoid clade</taxon>
        <taxon>Acacieae</taxon>
        <taxon>Acacia</taxon>
    </lineage>
</organism>
<keyword evidence="6" id="KW-1185">Reference proteome</keyword>
<dbReference type="PROSITE" id="PS51683">
    <property type="entry name" value="SAM_OMT_II"/>
    <property type="match status" value="1"/>
</dbReference>
<dbReference type="AlphaFoldDB" id="A0AAE1IRY1"/>
<evidence type="ECO:0000256" key="3">
    <source>
        <dbReference type="ARBA" id="ARBA00022691"/>
    </source>
</evidence>
<accession>A0AAE1IRY1</accession>
<evidence type="ECO:0000313" key="5">
    <source>
        <dbReference type="EMBL" id="KAK4255960.1"/>
    </source>
</evidence>
<gene>
    <name evidence="5" type="ORF">QN277_008884</name>
</gene>
<name>A0AAE1IRY1_9FABA</name>
<keyword evidence="1" id="KW-0489">Methyltransferase</keyword>
<dbReference type="InterPro" id="IPR036390">
    <property type="entry name" value="WH_DNA-bd_sf"/>
</dbReference>